<protein>
    <submittedName>
        <fullName evidence="1">Uncharacterized protein</fullName>
    </submittedName>
</protein>
<sequence>MISTRGGHESALSDSELVHQRERFTLVFVMPEVEQNMRHGLKQHREQTMYLRQMAGCGHVMVEDYNDAAENVAGLVGVKKSSIVESLRQCGHVICFGCQCG</sequence>
<evidence type="ECO:0000313" key="1">
    <source>
        <dbReference type="EMBL" id="CAD8933712.1"/>
    </source>
</evidence>
<proteinExistence type="predicted"/>
<dbReference type="AlphaFoldDB" id="A0A7S1D2L5"/>
<gene>
    <name evidence="1" type="ORF">CTEN0397_LOCUS4741</name>
</gene>
<dbReference type="EMBL" id="HBFW01007262">
    <property type="protein sequence ID" value="CAD8933712.1"/>
    <property type="molecule type" value="Transcribed_RNA"/>
</dbReference>
<name>A0A7S1D2L5_CYCTE</name>
<organism evidence="1">
    <name type="scientific">Cyclophora tenuis</name>
    <name type="common">Marine diatom</name>
    <dbReference type="NCBI Taxonomy" id="216820"/>
    <lineage>
        <taxon>Eukaryota</taxon>
        <taxon>Sar</taxon>
        <taxon>Stramenopiles</taxon>
        <taxon>Ochrophyta</taxon>
        <taxon>Bacillariophyta</taxon>
        <taxon>Fragilariophyceae</taxon>
        <taxon>Fragilariophycidae</taxon>
        <taxon>Cyclophorales</taxon>
        <taxon>Cyclophoraceae</taxon>
        <taxon>Cyclophora</taxon>
    </lineage>
</organism>
<reference evidence="1" key="1">
    <citation type="submission" date="2021-01" db="EMBL/GenBank/DDBJ databases">
        <authorList>
            <person name="Corre E."/>
            <person name="Pelletier E."/>
            <person name="Niang G."/>
            <person name="Scheremetjew M."/>
            <person name="Finn R."/>
            <person name="Kale V."/>
            <person name="Holt S."/>
            <person name="Cochrane G."/>
            <person name="Meng A."/>
            <person name="Brown T."/>
            <person name="Cohen L."/>
        </authorList>
    </citation>
    <scope>NUCLEOTIDE SEQUENCE</scope>
    <source>
        <strain evidence="1">ECT3854</strain>
    </source>
</reference>
<accession>A0A7S1D2L5</accession>